<dbReference type="EMBL" id="LSSL01007693">
    <property type="protein sequence ID" value="OLY77763.1"/>
    <property type="molecule type" value="Genomic_DNA"/>
</dbReference>
<dbReference type="EMBL" id="LSSL01007743">
    <property type="protein sequence ID" value="OLY77668.1"/>
    <property type="molecule type" value="Genomic_DNA"/>
</dbReference>
<comment type="subcellular location">
    <subcellularLocation>
        <location evidence="1">Nucleus</location>
    </subcellularLocation>
</comment>
<dbReference type="InterPro" id="IPR032847">
    <property type="entry name" value="PRPF17"/>
</dbReference>
<keyword evidence="7" id="KW-0539">Nucleus</keyword>
<dbReference type="PROSITE" id="PS50082">
    <property type="entry name" value="WD_REPEATS_2"/>
    <property type="match status" value="5"/>
</dbReference>
<accession>A0A1R0GLI9</accession>
<protein>
    <recommendedName>
        <fullName evidence="8">Pre-mRNA-processing factor 17</fullName>
    </recommendedName>
</protein>
<dbReference type="GO" id="GO:0071013">
    <property type="term" value="C:catalytic step 2 spliceosome"/>
    <property type="evidence" value="ECO:0007669"/>
    <property type="project" value="InterPro"/>
</dbReference>
<keyword evidence="5" id="KW-0677">Repeat</keyword>
<dbReference type="FunFam" id="2.130.10.10:FF:000034">
    <property type="entry name" value="Pre-mRNA-processing factor 17, putative"/>
    <property type="match status" value="1"/>
</dbReference>
<gene>
    <name evidence="11" type="ORF">AYI68_g8204</name>
    <name evidence="10" type="ORF">AYI68_g8297</name>
</gene>
<dbReference type="PRINTS" id="PR00320">
    <property type="entry name" value="GPROTEINBRPT"/>
</dbReference>
<feature type="repeat" description="WD" evidence="9">
    <location>
        <begin position="544"/>
        <end position="577"/>
    </location>
</feature>
<evidence type="ECO:0000313" key="12">
    <source>
        <dbReference type="Proteomes" id="UP000187455"/>
    </source>
</evidence>
<dbReference type="PROSITE" id="PS50294">
    <property type="entry name" value="WD_REPEATS_REGION"/>
    <property type="match status" value="4"/>
</dbReference>
<keyword evidence="4" id="KW-0747">Spliceosome</keyword>
<feature type="repeat" description="WD" evidence="9">
    <location>
        <begin position="282"/>
        <end position="315"/>
    </location>
</feature>
<feature type="repeat" description="WD" evidence="9">
    <location>
        <begin position="514"/>
        <end position="543"/>
    </location>
</feature>
<dbReference type="Pfam" id="PF00400">
    <property type="entry name" value="WD40"/>
    <property type="match status" value="6"/>
</dbReference>
<evidence type="ECO:0000256" key="9">
    <source>
        <dbReference type="PROSITE-ProRule" id="PRU00221"/>
    </source>
</evidence>
<feature type="repeat" description="WD" evidence="9">
    <location>
        <begin position="412"/>
        <end position="444"/>
    </location>
</feature>
<evidence type="ECO:0000256" key="7">
    <source>
        <dbReference type="ARBA" id="ARBA00023242"/>
    </source>
</evidence>
<dbReference type="InterPro" id="IPR036322">
    <property type="entry name" value="WD40_repeat_dom_sf"/>
</dbReference>
<keyword evidence="2 9" id="KW-0853">WD repeat</keyword>
<dbReference type="InterPro" id="IPR001680">
    <property type="entry name" value="WD40_rpt"/>
</dbReference>
<dbReference type="PANTHER" id="PTHR43979:SF1">
    <property type="entry name" value="PRE-MRNA-PROCESSING FACTOR 17"/>
    <property type="match status" value="1"/>
</dbReference>
<reference evidence="11" key="2">
    <citation type="submission" date="2017-01" db="EMBL/GenBank/DDBJ databases">
        <authorList>
            <person name="Mah S.A."/>
            <person name="Swanson W.J."/>
            <person name="Moy G.W."/>
            <person name="Vacquier V.D."/>
        </authorList>
    </citation>
    <scope>NUCLEOTIDE SEQUENCE</scope>
    <source>
        <strain evidence="11">ALG-7-W6</strain>
    </source>
</reference>
<dbReference type="SMART" id="SM00320">
    <property type="entry name" value="WD40"/>
    <property type="match status" value="7"/>
</dbReference>
<dbReference type="Gene3D" id="2.130.10.10">
    <property type="entry name" value="YVTN repeat-like/Quinoprotein amine dehydrogenase"/>
    <property type="match status" value="1"/>
</dbReference>
<sequence length="577" mass="65252">MSLVGEYYSSEDEIAVPQKPKRFKVDIAPDVGLEEVYLKEKMFIAPKQMEIPYNIPYDVLSQQPLGPKNHLESEDYAANTITGVVDEQSISEHDFRIQERSFRTLGYALNPSEIDNSSKYIGNSELAIELNGANTFSSLIKNNTSLKRMPKGDPTISKGEGSYVGPWAGYEGETIGENNGPTEEEMTEWNAKKQLESSEDQNIITNKSNPQTITVENSAGDGESGQAITTEKETTTFHGDSERDYQGRTYMQYPRDLDDVNINFTRTNTQDCYAPKRCIHQFTAHPKGVSAIKYLPKTGHLLLSSGMDGQVKLWDCYHSRSLLRTFSGHSKAVRDISFDSKTNGAKFLSTSYDRFVKLWDTETGQCVSRFTTGKIPYVSRIHPIQNNLFLVGQNNKKIIQYDMRTRNKVQEYDEHLGAISTITFVDEGRRFVSTSDDKTMRAWEFGIPVVIKLIADPSMHSIPAVSVHPSKKWIACQSLDNQILVWSCTDKFRQNKKKEFSGHLVAGYACQMGFSPDGKFLASGDSEGKVWFWDWKTTRVFRKFQAHKAVTIGVEWSPVETSKVATCSWDGTIKYWD</sequence>
<dbReference type="Proteomes" id="UP000187455">
    <property type="component" value="Unassembled WGS sequence"/>
</dbReference>
<keyword evidence="3" id="KW-0507">mRNA processing</keyword>
<evidence type="ECO:0000256" key="4">
    <source>
        <dbReference type="ARBA" id="ARBA00022728"/>
    </source>
</evidence>
<dbReference type="SUPFAM" id="SSF50978">
    <property type="entry name" value="WD40 repeat-like"/>
    <property type="match status" value="1"/>
</dbReference>
<evidence type="ECO:0000256" key="2">
    <source>
        <dbReference type="ARBA" id="ARBA00022574"/>
    </source>
</evidence>
<proteinExistence type="predicted"/>
<evidence type="ECO:0000313" key="10">
    <source>
        <dbReference type="EMBL" id="OLY77668.1"/>
    </source>
</evidence>
<dbReference type="AlphaFoldDB" id="A0A1R0GLI9"/>
<evidence type="ECO:0000313" key="11">
    <source>
        <dbReference type="EMBL" id="OLY77763.1"/>
    </source>
</evidence>
<dbReference type="InterPro" id="IPR015943">
    <property type="entry name" value="WD40/YVTN_repeat-like_dom_sf"/>
</dbReference>
<evidence type="ECO:0000256" key="5">
    <source>
        <dbReference type="ARBA" id="ARBA00022737"/>
    </source>
</evidence>
<reference evidence="11 12" key="1">
    <citation type="journal article" date="2016" name="Mol. Biol. Evol.">
        <title>Genome-Wide Survey of Gut Fungi (Harpellales) Reveals the First Horizontally Transferred Ubiquitin Gene from a Mosquito Host.</title>
        <authorList>
            <person name="Wang Y."/>
            <person name="White M.M."/>
            <person name="Kvist S."/>
            <person name="Moncalvo J.M."/>
        </authorList>
    </citation>
    <scope>NUCLEOTIDE SEQUENCE [LARGE SCALE GENOMIC DNA]</scope>
    <source>
        <strain evidence="11 12">ALG-7-W6</strain>
    </source>
</reference>
<dbReference type="PANTHER" id="PTHR43979">
    <property type="entry name" value="PRE-MRNA-PROCESSING FACTOR 17"/>
    <property type="match status" value="1"/>
</dbReference>
<keyword evidence="6" id="KW-0508">mRNA splicing</keyword>
<dbReference type="STRING" id="133383.A0A1R0GLI9"/>
<dbReference type="GO" id="GO:0003729">
    <property type="term" value="F:mRNA binding"/>
    <property type="evidence" value="ECO:0007669"/>
    <property type="project" value="TreeGrafter"/>
</dbReference>
<dbReference type="GO" id="GO:0000398">
    <property type="term" value="P:mRNA splicing, via spliceosome"/>
    <property type="evidence" value="ECO:0007669"/>
    <property type="project" value="InterPro"/>
</dbReference>
<dbReference type="OrthoDB" id="10257301at2759"/>
<evidence type="ECO:0000256" key="3">
    <source>
        <dbReference type="ARBA" id="ARBA00022664"/>
    </source>
</evidence>
<evidence type="ECO:0000256" key="6">
    <source>
        <dbReference type="ARBA" id="ARBA00023187"/>
    </source>
</evidence>
<dbReference type="CDD" id="cd00200">
    <property type="entry name" value="WD40"/>
    <property type="match status" value="1"/>
</dbReference>
<comment type="caution">
    <text evidence="11">The sequence shown here is derived from an EMBL/GenBank/DDBJ whole genome shotgun (WGS) entry which is preliminary data.</text>
</comment>
<evidence type="ECO:0000256" key="1">
    <source>
        <dbReference type="ARBA" id="ARBA00004123"/>
    </source>
</evidence>
<name>A0A1R0GLI9_9FUNG</name>
<organism evidence="11 12">
    <name type="scientific">Smittium mucronatum</name>
    <dbReference type="NCBI Taxonomy" id="133383"/>
    <lineage>
        <taxon>Eukaryota</taxon>
        <taxon>Fungi</taxon>
        <taxon>Fungi incertae sedis</taxon>
        <taxon>Zoopagomycota</taxon>
        <taxon>Kickxellomycotina</taxon>
        <taxon>Harpellomycetes</taxon>
        <taxon>Harpellales</taxon>
        <taxon>Legeriomycetaceae</taxon>
        <taxon>Smittium</taxon>
    </lineage>
</organism>
<feature type="repeat" description="WD" evidence="9">
    <location>
        <begin position="326"/>
        <end position="369"/>
    </location>
</feature>
<evidence type="ECO:0000256" key="8">
    <source>
        <dbReference type="ARBA" id="ARBA00068146"/>
    </source>
</evidence>
<keyword evidence="12" id="KW-1185">Reference proteome</keyword>
<dbReference type="InterPro" id="IPR020472">
    <property type="entry name" value="WD40_PAC1"/>
</dbReference>